<keyword evidence="8" id="KW-0146">Chitin degradation</keyword>
<keyword evidence="7" id="KW-0378">Hydrolase</keyword>
<dbReference type="GO" id="GO:0005576">
    <property type="term" value="C:extracellular region"/>
    <property type="evidence" value="ECO:0007669"/>
    <property type="project" value="UniProtKB-SubCell"/>
</dbReference>
<accession>A0AAD3NVH0</accession>
<dbReference type="GO" id="GO:0006032">
    <property type="term" value="P:chitin catabolic process"/>
    <property type="evidence" value="ECO:0007669"/>
    <property type="project" value="UniProtKB-KW"/>
</dbReference>
<evidence type="ECO:0000256" key="5">
    <source>
        <dbReference type="ARBA" id="ARBA00022525"/>
    </source>
</evidence>
<feature type="chain" id="PRO_5042013929" description="chitinase" evidence="12">
    <location>
        <begin position="25"/>
        <end position="276"/>
    </location>
</feature>
<dbReference type="Proteomes" id="UP001234787">
    <property type="component" value="Unassembled WGS sequence"/>
</dbReference>
<evidence type="ECO:0000256" key="2">
    <source>
        <dbReference type="ARBA" id="ARBA00004613"/>
    </source>
</evidence>
<keyword evidence="5" id="KW-0964">Secreted</keyword>
<keyword evidence="15" id="KW-1185">Reference proteome</keyword>
<keyword evidence="11" id="KW-0624">Polysaccharide degradation</keyword>
<dbReference type="EC" id="3.2.1.14" evidence="4"/>
<evidence type="ECO:0000256" key="10">
    <source>
        <dbReference type="ARBA" id="ARBA00023277"/>
    </source>
</evidence>
<comment type="subcellular location">
    <subcellularLocation>
        <location evidence="2">Secreted</location>
    </subcellularLocation>
</comment>
<organism evidence="14 15">
    <name type="scientific">Cryptomeria japonica</name>
    <name type="common">Japanese cedar</name>
    <name type="synonym">Cupressus japonica</name>
    <dbReference type="NCBI Taxonomy" id="3369"/>
    <lineage>
        <taxon>Eukaryota</taxon>
        <taxon>Viridiplantae</taxon>
        <taxon>Streptophyta</taxon>
        <taxon>Embryophyta</taxon>
        <taxon>Tracheophyta</taxon>
        <taxon>Spermatophyta</taxon>
        <taxon>Pinopsida</taxon>
        <taxon>Pinidae</taxon>
        <taxon>Conifers II</taxon>
        <taxon>Cupressales</taxon>
        <taxon>Cupressaceae</taxon>
        <taxon>Cryptomeria</taxon>
    </lineage>
</organism>
<evidence type="ECO:0000256" key="6">
    <source>
        <dbReference type="ARBA" id="ARBA00022729"/>
    </source>
</evidence>
<feature type="domain" description="GH18" evidence="13">
    <location>
        <begin position="1"/>
        <end position="264"/>
    </location>
</feature>
<dbReference type="PROSITE" id="PS51910">
    <property type="entry name" value="GH18_2"/>
    <property type="match status" value="1"/>
</dbReference>
<dbReference type="CDD" id="cd02877">
    <property type="entry name" value="GH18_hevamine_XipI_class_III"/>
    <property type="match status" value="1"/>
</dbReference>
<dbReference type="FunFam" id="3.20.20.80:FF:000015">
    <property type="entry name" value="Acidic endochitinase SE2"/>
    <property type="match status" value="1"/>
</dbReference>
<proteinExistence type="inferred from homology"/>
<name>A0AAD3NVH0_CRYJA</name>
<evidence type="ECO:0000256" key="9">
    <source>
        <dbReference type="ARBA" id="ARBA00023157"/>
    </source>
</evidence>
<feature type="signal peptide" evidence="12">
    <location>
        <begin position="1"/>
        <end position="24"/>
    </location>
</feature>
<dbReference type="Pfam" id="PF00704">
    <property type="entry name" value="Glyco_hydro_18"/>
    <property type="match status" value="1"/>
</dbReference>
<comment type="caution">
    <text evidence="14">The sequence shown here is derived from an EMBL/GenBank/DDBJ whole genome shotgun (WGS) entry which is preliminary data.</text>
</comment>
<protein>
    <recommendedName>
        <fullName evidence="4">chitinase</fullName>
        <ecNumber evidence="4">3.2.1.14</ecNumber>
    </recommendedName>
</protein>
<dbReference type="InterPro" id="IPR017853">
    <property type="entry name" value="GH"/>
</dbReference>
<dbReference type="InterPro" id="IPR050542">
    <property type="entry name" value="Glycosyl_Hydrlase18_Chitinase"/>
</dbReference>
<dbReference type="SUPFAM" id="SSF51445">
    <property type="entry name" value="(Trans)glycosidases"/>
    <property type="match status" value="1"/>
</dbReference>
<evidence type="ECO:0000256" key="1">
    <source>
        <dbReference type="ARBA" id="ARBA00000822"/>
    </source>
</evidence>
<comment type="catalytic activity">
    <reaction evidence="1">
        <text>Random endo-hydrolysis of N-acetyl-beta-D-glucosaminide (1-&gt;4)-beta-linkages in chitin and chitodextrins.</text>
        <dbReference type="EC" id="3.2.1.14"/>
    </reaction>
</comment>
<dbReference type="PANTHER" id="PTHR45708:SF22">
    <property type="entry name" value="ACIDIC ENDOCHITINASE"/>
    <property type="match status" value="1"/>
</dbReference>
<reference evidence="14" key="1">
    <citation type="submission" date="2022-12" db="EMBL/GenBank/DDBJ databases">
        <title>Chromosome-Level Genome Assembly of Japanese Cedar (Cryptomeriajaponica D. Don).</title>
        <authorList>
            <person name="Fujino T."/>
            <person name="Yamaguchi K."/>
            <person name="Yokoyama T."/>
            <person name="Hamanaka T."/>
            <person name="Harazono Y."/>
            <person name="Kamada H."/>
            <person name="Kobayashi W."/>
            <person name="Ujino-Ihara T."/>
            <person name="Uchiyama K."/>
            <person name="Matsumoto A."/>
            <person name="Izuno A."/>
            <person name="Tsumura Y."/>
            <person name="Toyoda A."/>
            <person name="Shigenobu S."/>
            <person name="Moriguchi Y."/>
            <person name="Ueno S."/>
            <person name="Kasahara M."/>
        </authorList>
    </citation>
    <scope>NUCLEOTIDE SEQUENCE</scope>
</reference>
<evidence type="ECO:0000313" key="15">
    <source>
        <dbReference type="Proteomes" id="UP001234787"/>
    </source>
</evidence>
<dbReference type="GO" id="GO:0000272">
    <property type="term" value="P:polysaccharide catabolic process"/>
    <property type="evidence" value="ECO:0007669"/>
    <property type="project" value="UniProtKB-KW"/>
</dbReference>
<dbReference type="EMBL" id="BSEH01000675">
    <property type="protein sequence ID" value="GLJ59054.1"/>
    <property type="molecule type" value="Genomic_DNA"/>
</dbReference>
<evidence type="ECO:0000256" key="8">
    <source>
        <dbReference type="ARBA" id="ARBA00023024"/>
    </source>
</evidence>
<dbReference type="InterPro" id="IPR001223">
    <property type="entry name" value="Glyco_hydro18_cat"/>
</dbReference>
<comment type="similarity">
    <text evidence="3">Belongs to the glycosyl hydrolase 18 family. Chitinase class II subfamily.</text>
</comment>
<keyword evidence="6 12" id="KW-0732">Signal</keyword>
<evidence type="ECO:0000259" key="13">
    <source>
        <dbReference type="PROSITE" id="PS51910"/>
    </source>
</evidence>
<sequence>MESRQTREAAIAMVVALLWSRAYTRTPVLNLVGHCDPPSGGCKSLSTDIQSCQSRGVKVFLSLGGAVRNYKITSTEDAENVSSYLWDNFLGGQSDSGPIGDAVLDGIDFDIQKMTMHWDDLASAVFALSTPSKKIFLSVAPQCPYPDAHLIIALQIGRFDFIWIHFYNNPPCLYANGNTTDLVNSWTLWTTSVPTTQTRSFYIGLPTAPDAVNNGGYVEPDVLISQVLPKIKSSSKYGGVMLWSKYWDEQTNYSSIIKNSVIMKPSLVEVPCLAYV</sequence>
<evidence type="ECO:0000256" key="3">
    <source>
        <dbReference type="ARBA" id="ARBA00009121"/>
    </source>
</evidence>
<evidence type="ECO:0000313" key="14">
    <source>
        <dbReference type="EMBL" id="GLJ59054.1"/>
    </source>
</evidence>
<gene>
    <name evidence="14" type="ORF">SUGI_1490340</name>
</gene>
<dbReference type="Gene3D" id="3.20.20.80">
    <property type="entry name" value="Glycosidases"/>
    <property type="match status" value="1"/>
</dbReference>
<evidence type="ECO:0000256" key="12">
    <source>
        <dbReference type="SAM" id="SignalP"/>
    </source>
</evidence>
<evidence type="ECO:0000256" key="4">
    <source>
        <dbReference type="ARBA" id="ARBA00012729"/>
    </source>
</evidence>
<dbReference type="InterPro" id="IPR045321">
    <property type="entry name" value="Cts1-like"/>
</dbReference>
<dbReference type="AlphaFoldDB" id="A0AAD3NVH0"/>
<dbReference type="PANTHER" id="PTHR45708">
    <property type="entry name" value="ENDOCHITINASE"/>
    <property type="match status" value="1"/>
</dbReference>
<keyword evidence="10" id="KW-0119">Carbohydrate metabolism</keyword>
<dbReference type="GO" id="GO:0008843">
    <property type="term" value="F:endochitinase activity"/>
    <property type="evidence" value="ECO:0007669"/>
    <property type="project" value="UniProtKB-EC"/>
</dbReference>
<evidence type="ECO:0000256" key="11">
    <source>
        <dbReference type="ARBA" id="ARBA00023326"/>
    </source>
</evidence>
<evidence type="ECO:0000256" key="7">
    <source>
        <dbReference type="ARBA" id="ARBA00022801"/>
    </source>
</evidence>
<keyword evidence="9" id="KW-1015">Disulfide bond</keyword>